<evidence type="ECO:0000256" key="1">
    <source>
        <dbReference type="SAM" id="MobiDB-lite"/>
    </source>
</evidence>
<dbReference type="EMBL" id="BNBC01000003">
    <property type="protein sequence ID" value="GHE59673.1"/>
    <property type="molecule type" value="Genomic_DNA"/>
</dbReference>
<keyword evidence="4" id="KW-1185">Reference proteome</keyword>
<name>A0A918ZMX2_9ACTN</name>
<proteinExistence type="predicted"/>
<dbReference type="GO" id="GO:0006950">
    <property type="term" value="P:response to stress"/>
    <property type="evidence" value="ECO:0007669"/>
    <property type="project" value="TreeGrafter"/>
</dbReference>
<dbReference type="PROSITE" id="PS50995">
    <property type="entry name" value="HTH_MARR_2"/>
    <property type="match status" value="1"/>
</dbReference>
<evidence type="ECO:0000313" key="3">
    <source>
        <dbReference type="EMBL" id="GHE59673.1"/>
    </source>
</evidence>
<gene>
    <name evidence="3" type="ORF">GCM10014715_11250</name>
</gene>
<dbReference type="Pfam" id="PF12802">
    <property type="entry name" value="MarR_2"/>
    <property type="match status" value="1"/>
</dbReference>
<feature type="domain" description="HTH marR-type" evidence="2">
    <location>
        <begin position="7"/>
        <end position="146"/>
    </location>
</feature>
<dbReference type="Proteomes" id="UP000641386">
    <property type="component" value="Unassembled WGS sequence"/>
</dbReference>
<dbReference type="Gene3D" id="1.10.10.10">
    <property type="entry name" value="Winged helix-like DNA-binding domain superfamily/Winged helix DNA-binding domain"/>
    <property type="match status" value="1"/>
</dbReference>
<dbReference type="PANTHER" id="PTHR33164">
    <property type="entry name" value="TRANSCRIPTIONAL REGULATOR, MARR FAMILY"/>
    <property type="match status" value="1"/>
</dbReference>
<dbReference type="SUPFAM" id="SSF46785">
    <property type="entry name" value="Winged helix' DNA-binding domain"/>
    <property type="match status" value="1"/>
</dbReference>
<dbReference type="AlphaFoldDB" id="A0A918ZMX2"/>
<organism evidence="3 4">
    <name type="scientific">Streptomyces spiralis</name>
    <dbReference type="NCBI Taxonomy" id="66376"/>
    <lineage>
        <taxon>Bacteria</taxon>
        <taxon>Bacillati</taxon>
        <taxon>Actinomycetota</taxon>
        <taxon>Actinomycetes</taxon>
        <taxon>Kitasatosporales</taxon>
        <taxon>Streptomycetaceae</taxon>
        <taxon>Streptomyces</taxon>
    </lineage>
</organism>
<dbReference type="RefSeq" id="WP_189896963.1">
    <property type="nucleotide sequence ID" value="NZ_BNBC01000003.1"/>
</dbReference>
<dbReference type="SMART" id="SM00347">
    <property type="entry name" value="HTH_MARR"/>
    <property type="match status" value="1"/>
</dbReference>
<dbReference type="GO" id="GO:0003700">
    <property type="term" value="F:DNA-binding transcription factor activity"/>
    <property type="evidence" value="ECO:0007669"/>
    <property type="project" value="InterPro"/>
</dbReference>
<evidence type="ECO:0000313" key="4">
    <source>
        <dbReference type="Proteomes" id="UP000641386"/>
    </source>
</evidence>
<dbReference type="InterPro" id="IPR000835">
    <property type="entry name" value="HTH_MarR-typ"/>
</dbReference>
<reference evidence="3" key="2">
    <citation type="submission" date="2020-09" db="EMBL/GenBank/DDBJ databases">
        <authorList>
            <person name="Sun Q."/>
            <person name="Ohkuma M."/>
        </authorList>
    </citation>
    <scope>NUCLEOTIDE SEQUENCE</scope>
    <source>
        <strain evidence="3">JCM 3302</strain>
    </source>
</reference>
<feature type="region of interest" description="Disordered" evidence="1">
    <location>
        <begin position="144"/>
        <end position="177"/>
    </location>
</feature>
<dbReference type="InterPro" id="IPR036390">
    <property type="entry name" value="WH_DNA-bd_sf"/>
</dbReference>
<comment type="caution">
    <text evidence="3">The sequence shown here is derived from an EMBL/GenBank/DDBJ whole genome shotgun (WGS) entry which is preliminary data.</text>
</comment>
<dbReference type="InterPro" id="IPR036388">
    <property type="entry name" value="WH-like_DNA-bd_sf"/>
</dbReference>
<evidence type="ECO:0000259" key="2">
    <source>
        <dbReference type="PROSITE" id="PS50995"/>
    </source>
</evidence>
<protein>
    <submittedName>
        <fullName evidence="3">Transcriptional regulator</fullName>
    </submittedName>
</protein>
<dbReference type="InterPro" id="IPR039422">
    <property type="entry name" value="MarR/SlyA-like"/>
</dbReference>
<sequence>MSEDMSSIGRWSTLDRLHRQIETRVERRLDRHLGLQPREFYALFALRAEAPAPAHRLHLSELADRIGLSRSATSRLVGRLRDRGLVATRTPWHDRRSVEVRLTPIAHDVLRLGTLLLDRAVHDAVEDAGTGDIDRGLLDYLRGVQGAKPPPGPPLPDSGNTVAVPQSCTTESMERRG</sequence>
<reference evidence="3" key="1">
    <citation type="journal article" date="2014" name="Int. J. Syst. Evol. Microbiol.">
        <title>Complete genome sequence of Corynebacterium casei LMG S-19264T (=DSM 44701T), isolated from a smear-ripened cheese.</title>
        <authorList>
            <consortium name="US DOE Joint Genome Institute (JGI-PGF)"/>
            <person name="Walter F."/>
            <person name="Albersmeier A."/>
            <person name="Kalinowski J."/>
            <person name="Ruckert C."/>
        </authorList>
    </citation>
    <scope>NUCLEOTIDE SEQUENCE</scope>
    <source>
        <strain evidence="3">JCM 3302</strain>
    </source>
</reference>
<feature type="compositionally biased region" description="Polar residues" evidence="1">
    <location>
        <begin position="158"/>
        <end position="171"/>
    </location>
</feature>
<accession>A0A918ZMX2</accession>
<dbReference type="PANTHER" id="PTHR33164:SF99">
    <property type="entry name" value="MARR FAMILY REGULATORY PROTEIN"/>
    <property type="match status" value="1"/>
</dbReference>